<keyword evidence="4" id="KW-1185">Reference proteome</keyword>
<feature type="domain" description="Arrestin C-terminal-like" evidence="2">
    <location>
        <begin position="112"/>
        <end position="249"/>
    </location>
</feature>
<dbReference type="InParanoid" id="A0A1Y1XS00"/>
<evidence type="ECO:0000259" key="2">
    <source>
        <dbReference type="Pfam" id="PF02752"/>
    </source>
</evidence>
<dbReference type="InterPro" id="IPR050357">
    <property type="entry name" value="Arrestin_domain-protein"/>
</dbReference>
<reference evidence="3 4" key="1">
    <citation type="submission" date="2016-07" db="EMBL/GenBank/DDBJ databases">
        <title>Pervasive Adenine N6-methylation of Active Genes in Fungi.</title>
        <authorList>
            <consortium name="DOE Joint Genome Institute"/>
            <person name="Mondo S.J."/>
            <person name="Dannebaum R.O."/>
            <person name="Kuo R.C."/>
            <person name="Labutti K."/>
            <person name="Haridas S."/>
            <person name="Kuo A."/>
            <person name="Salamov A."/>
            <person name="Ahrendt S.R."/>
            <person name="Lipzen A."/>
            <person name="Sullivan W."/>
            <person name="Andreopoulos W.B."/>
            <person name="Clum A."/>
            <person name="Lindquist E."/>
            <person name="Daum C."/>
            <person name="Ramamoorthy G.K."/>
            <person name="Gryganskyi A."/>
            <person name="Culley D."/>
            <person name="Magnuson J.K."/>
            <person name="James T.Y."/>
            <person name="O'Malley M.A."/>
            <person name="Stajich J.E."/>
            <person name="Spatafora J.W."/>
            <person name="Visel A."/>
            <person name="Grigoriev I.V."/>
        </authorList>
    </citation>
    <scope>NUCLEOTIDE SEQUENCE [LARGE SCALE GENOMIC DNA]</scope>
    <source>
        <strain evidence="3 4">CBS 931.73</strain>
    </source>
</reference>
<evidence type="ECO:0000313" key="4">
    <source>
        <dbReference type="Proteomes" id="UP000193498"/>
    </source>
</evidence>
<dbReference type="GO" id="GO:0070086">
    <property type="term" value="P:ubiquitin-dependent endocytosis"/>
    <property type="evidence" value="ECO:0007669"/>
    <property type="project" value="TreeGrafter"/>
</dbReference>
<dbReference type="FunCoup" id="A0A1Y1XS00">
    <property type="interactions" value="148"/>
</dbReference>
<dbReference type="GO" id="GO:0030674">
    <property type="term" value="F:protein-macromolecule adaptor activity"/>
    <property type="evidence" value="ECO:0007669"/>
    <property type="project" value="TreeGrafter"/>
</dbReference>
<dbReference type="GO" id="GO:0031625">
    <property type="term" value="F:ubiquitin protein ligase binding"/>
    <property type="evidence" value="ECO:0007669"/>
    <property type="project" value="TreeGrafter"/>
</dbReference>
<dbReference type="Proteomes" id="UP000193498">
    <property type="component" value="Unassembled WGS sequence"/>
</dbReference>
<comment type="caution">
    <text evidence="3">The sequence shown here is derived from an EMBL/GenBank/DDBJ whole genome shotgun (WGS) entry which is preliminary data.</text>
</comment>
<dbReference type="Pfam" id="PF00339">
    <property type="entry name" value="Arrestin_N"/>
    <property type="match status" value="1"/>
</dbReference>
<organism evidence="3 4">
    <name type="scientific">Basidiobolus meristosporus CBS 931.73</name>
    <dbReference type="NCBI Taxonomy" id="1314790"/>
    <lineage>
        <taxon>Eukaryota</taxon>
        <taxon>Fungi</taxon>
        <taxon>Fungi incertae sedis</taxon>
        <taxon>Zoopagomycota</taxon>
        <taxon>Entomophthoromycotina</taxon>
        <taxon>Basidiobolomycetes</taxon>
        <taxon>Basidiobolales</taxon>
        <taxon>Basidiobolaceae</taxon>
        <taxon>Basidiobolus</taxon>
    </lineage>
</organism>
<dbReference type="PANTHER" id="PTHR11188">
    <property type="entry name" value="ARRESTIN DOMAIN CONTAINING PROTEIN"/>
    <property type="match status" value="1"/>
</dbReference>
<dbReference type="InterPro" id="IPR011021">
    <property type="entry name" value="Arrestin-like_N"/>
</dbReference>
<evidence type="ECO:0008006" key="5">
    <source>
        <dbReference type="Google" id="ProtNLM"/>
    </source>
</evidence>
<dbReference type="AlphaFoldDB" id="A0A1Y1XS00"/>
<feature type="domain" description="Arrestin-like N-terminal" evidence="1">
    <location>
        <begin position="31"/>
        <end position="81"/>
    </location>
</feature>
<evidence type="ECO:0000313" key="3">
    <source>
        <dbReference type="EMBL" id="ORX88517.1"/>
    </source>
</evidence>
<proteinExistence type="predicted"/>
<dbReference type="PANTHER" id="PTHR11188:SF17">
    <property type="entry name" value="FI21816P1"/>
    <property type="match status" value="1"/>
</dbReference>
<dbReference type="GO" id="GO:0005829">
    <property type="term" value="C:cytosol"/>
    <property type="evidence" value="ECO:0007669"/>
    <property type="project" value="TreeGrafter"/>
</dbReference>
<accession>A0A1Y1XS00</accession>
<dbReference type="EMBL" id="MCFE01000523">
    <property type="protein sequence ID" value="ORX88517.1"/>
    <property type="molecule type" value="Genomic_DNA"/>
</dbReference>
<name>A0A1Y1XS00_9FUNG</name>
<sequence length="291" mass="33675">MKVCWDEVPGLKHHSRLETRPLLNYSWRFFESTKKSGVLEAGEYEYPFQIGVPGNLPETVCTEYGQIKYKLKGILTRPTFCANYLIEKEIPIQRFLAPSLRLYEPVTITETWKGKLAYEVYISSKTFGPSESIDIILHVLRMAPEIQLKKISCLLKEYTYYRFPGKSRNKLQTRWVTRNTITTFHVDESNEQCPSWEGIVPLEVPPFGKVHSDCRTEWIQVRHKLKCKIEFQLNDSTKAVYVCLPIMISSGSSQQLLTSLPRYEELSADVVLCPIAYNPPTYDTLYSRGIQ</sequence>
<gene>
    <name evidence="3" type="ORF">K493DRAFT_319400</name>
</gene>
<dbReference type="Pfam" id="PF02752">
    <property type="entry name" value="Arrestin_C"/>
    <property type="match status" value="1"/>
</dbReference>
<dbReference type="InterPro" id="IPR011022">
    <property type="entry name" value="Arrestin_C-like"/>
</dbReference>
<dbReference type="GO" id="GO:0005886">
    <property type="term" value="C:plasma membrane"/>
    <property type="evidence" value="ECO:0007669"/>
    <property type="project" value="TreeGrafter"/>
</dbReference>
<protein>
    <recommendedName>
        <fullName evidence="5">Arrestin C-terminal-like domain-containing protein</fullName>
    </recommendedName>
</protein>
<dbReference type="STRING" id="1314790.A0A1Y1XS00"/>
<evidence type="ECO:0000259" key="1">
    <source>
        <dbReference type="Pfam" id="PF00339"/>
    </source>
</evidence>
<dbReference type="Gene3D" id="2.60.40.640">
    <property type="match status" value="2"/>
</dbReference>
<dbReference type="OrthoDB" id="2333384at2759"/>
<dbReference type="InterPro" id="IPR014752">
    <property type="entry name" value="Arrestin-like_C"/>
</dbReference>